<dbReference type="NCBIfam" id="TIGR00739">
    <property type="entry name" value="yajC"/>
    <property type="match status" value="1"/>
</dbReference>
<evidence type="ECO:0000256" key="10">
    <source>
        <dbReference type="SAM" id="MobiDB-lite"/>
    </source>
</evidence>
<dbReference type="AlphaFoldDB" id="A0A917F2C3"/>
<evidence type="ECO:0000256" key="5">
    <source>
        <dbReference type="ARBA" id="ARBA00022692"/>
    </source>
</evidence>
<dbReference type="PANTHER" id="PTHR33909">
    <property type="entry name" value="SEC TRANSLOCON ACCESSORY COMPLEX SUBUNIT YAJC"/>
    <property type="match status" value="1"/>
</dbReference>
<keyword evidence="8" id="KW-0811">Translocation</keyword>
<keyword evidence="6" id="KW-0653">Protein transport</keyword>
<dbReference type="InterPro" id="IPR003849">
    <property type="entry name" value="Preprotein_translocase_YajC"/>
</dbReference>
<evidence type="ECO:0000313" key="12">
    <source>
        <dbReference type="Proteomes" id="UP000649179"/>
    </source>
</evidence>
<evidence type="ECO:0000256" key="4">
    <source>
        <dbReference type="ARBA" id="ARBA00022475"/>
    </source>
</evidence>
<dbReference type="RefSeq" id="WP_188778286.1">
    <property type="nucleotide sequence ID" value="NZ_BMKQ01000001.1"/>
</dbReference>
<keyword evidence="3" id="KW-0813">Transport</keyword>
<evidence type="ECO:0000256" key="2">
    <source>
        <dbReference type="ARBA" id="ARBA00006742"/>
    </source>
</evidence>
<dbReference type="GO" id="GO:0015031">
    <property type="term" value="P:protein transport"/>
    <property type="evidence" value="ECO:0007669"/>
    <property type="project" value="UniProtKB-KW"/>
</dbReference>
<evidence type="ECO:0000313" key="11">
    <source>
        <dbReference type="EMBL" id="GGF36175.1"/>
    </source>
</evidence>
<dbReference type="Proteomes" id="UP000649179">
    <property type="component" value="Unassembled WGS sequence"/>
</dbReference>
<evidence type="ECO:0000256" key="6">
    <source>
        <dbReference type="ARBA" id="ARBA00022927"/>
    </source>
</evidence>
<dbReference type="Pfam" id="PF02699">
    <property type="entry name" value="YajC"/>
    <property type="match status" value="1"/>
</dbReference>
<sequence length="138" mass="14732">MSSELTPLLLLVVLLVVFWLVVLRPARNQQRNQATLQRSLEVGDAVVLSAGIFGTVTALEESRVRLEIAPGTVIEVARQVVVRRVEDEAATPGGEQVTRTAADAVPAPDATDSTLAADETKTESPVEKTADDAQDDRG</sequence>
<evidence type="ECO:0008006" key="13">
    <source>
        <dbReference type="Google" id="ProtNLM"/>
    </source>
</evidence>
<evidence type="ECO:0000256" key="3">
    <source>
        <dbReference type="ARBA" id="ARBA00022448"/>
    </source>
</evidence>
<feature type="region of interest" description="Disordered" evidence="10">
    <location>
        <begin position="87"/>
        <end position="138"/>
    </location>
</feature>
<keyword evidence="7" id="KW-1133">Transmembrane helix</keyword>
<feature type="compositionally biased region" description="Basic and acidic residues" evidence="10">
    <location>
        <begin position="118"/>
        <end position="138"/>
    </location>
</feature>
<evidence type="ECO:0000256" key="7">
    <source>
        <dbReference type="ARBA" id="ARBA00022989"/>
    </source>
</evidence>
<proteinExistence type="inferred from homology"/>
<reference evidence="11" key="2">
    <citation type="submission" date="2020-09" db="EMBL/GenBank/DDBJ databases">
        <authorList>
            <person name="Sun Q."/>
            <person name="Zhou Y."/>
        </authorList>
    </citation>
    <scope>NUCLEOTIDE SEQUENCE</scope>
    <source>
        <strain evidence="11">CGMCC 1.16067</strain>
    </source>
</reference>
<dbReference type="PANTHER" id="PTHR33909:SF1">
    <property type="entry name" value="SEC TRANSLOCON ACCESSORY COMPLEX SUBUNIT YAJC"/>
    <property type="match status" value="1"/>
</dbReference>
<keyword evidence="4" id="KW-1003">Cell membrane</keyword>
<name>A0A917F2C3_9ACTN</name>
<keyword evidence="5" id="KW-0812">Transmembrane</keyword>
<evidence type="ECO:0000256" key="1">
    <source>
        <dbReference type="ARBA" id="ARBA00004162"/>
    </source>
</evidence>
<gene>
    <name evidence="11" type="ORF">GCM10011519_07090</name>
</gene>
<dbReference type="SMART" id="SM01323">
    <property type="entry name" value="YajC"/>
    <property type="match status" value="1"/>
</dbReference>
<evidence type="ECO:0000256" key="8">
    <source>
        <dbReference type="ARBA" id="ARBA00023010"/>
    </source>
</evidence>
<accession>A0A917F2C3</accession>
<dbReference type="PRINTS" id="PR01853">
    <property type="entry name" value="YAJCTRNLCASE"/>
</dbReference>
<dbReference type="EMBL" id="BMKQ01000001">
    <property type="protein sequence ID" value="GGF36175.1"/>
    <property type="molecule type" value="Genomic_DNA"/>
</dbReference>
<evidence type="ECO:0000256" key="9">
    <source>
        <dbReference type="ARBA" id="ARBA00023136"/>
    </source>
</evidence>
<keyword evidence="9" id="KW-0472">Membrane</keyword>
<organism evidence="11 12">
    <name type="scientific">Marmoricola endophyticus</name>
    <dbReference type="NCBI Taxonomy" id="2040280"/>
    <lineage>
        <taxon>Bacteria</taxon>
        <taxon>Bacillati</taxon>
        <taxon>Actinomycetota</taxon>
        <taxon>Actinomycetes</taxon>
        <taxon>Propionibacteriales</taxon>
        <taxon>Nocardioidaceae</taxon>
        <taxon>Marmoricola</taxon>
    </lineage>
</organism>
<comment type="subcellular location">
    <subcellularLocation>
        <location evidence="1">Cell membrane</location>
        <topology evidence="1">Single-pass membrane protein</topology>
    </subcellularLocation>
</comment>
<reference evidence="11" key="1">
    <citation type="journal article" date="2014" name="Int. J. Syst. Evol. Microbiol.">
        <title>Complete genome sequence of Corynebacterium casei LMG S-19264T (=DSM 44701T), isolated from a smear-ripened cheese.</title>
        <authorList>
            <consortium name="US DOE Joint Genome Institute (JGI-PGF)"/>
            <person name="Walter F."/>
            <person name="Albersmeier A."/>
            <person name="Kalinowski J."/>
            <person name="Ruckert C."/>
        </authorList>
    </citation>
    <scope>NUCLEOTIDE SEQUENCE</scope>
    <source>
        <strain evidence="11">CGMCC 1.16067</strain>
    </source>
</reference>
<keyword evidence="12" id="KW-1185">Reference proteome</keyword>
<dbReference type="GO" id="GO:0005886">
    <property type="term" value="C:plasma membrane"/>
    <property type="evidence" value="ECO:0007669"/>
    <property type="project" value="UniProtKB-SubCell"/>
</dbReference>
<protein>
    <recommendedName>
        <fullName evidence="13">Preprotein translocase subunit YajC</fullName>
    </recommendedName>
</protein>
<comment type="similarity">
    <text evidence="2">Belongs to the YajC family.</text>
</comment>
<feature type="compositionally biased region" description="Low complexity" evidence="10">
    <location>
        <begin position="97"/>
        <end position="112"/>
    </location>
</feature>
<comment type="caution">
    <text evidence="11">The sequence shown here is derived from an EMBL/GenBank/DDBJ whole genome shotgun (WGS) entry which is preliminary data.</text>
</comment>